<evidence type="ECO:0000313" key="14">
    <source>
        <dbReference type="Proteomes" id="UP000192756"/>
    </source>
</evidence>
<dbReference type="SUPFAM" id="SSF56935">
    <property type="entry name" value="Porins"/>
    <property type="match status" value="1"/>
</dbReference>
<evidence type="ECO:0000256" key="10">
    <source>
        <dbReference type="SAM" id="SignalP"/>
    </source>
</evidence>
<keyword evidence="13" id="KW-0675">Receptor</keyword>
<dbReference type="InterPro" id="IPR012910">
    <property type="entry name" value="Plug_dom"/>
</dbReference>
<evidence type="ECO:0000256" key="4">
    <source>
        <dbReference type="ARBA" id="ARBA00022692"/>
    </source>
</evidence>
<evidence type="ECO:0000256" key="5">
    <source>
        <dbReference type="ARBA" id="ARBA00023077"/>
    </source>
</evidence>
<dbReference type="OrthoDB" id="8727862at2"/>
<dbReference type="Gene3D" id="2.40.170.20">
    <property type="entry name" value="TonB-dependent receptor, beta-barrel domain"/>
    <property type="match status" value="1"/>
</dbReference>
<dbReference type="CDD" id="cd01347">
    <property type="entry name" value="ligand_gated_channel"/>
    <property type="match status" value="1"/>
</dbReference>
<keyword evidence="2 8" id="KW-0813">Transport</keyword>
<keyword evidence="4 8" id="KW-0812">Transmembrane</keyword>
<dbReference type="Gene3D" id="2.170.130.10">
    <property type="entry name" value="TonB-dependent receptor, plug domain"/>
    <property type="match status" value="1"/>
</dbReference>
<accession>A0A1W2E975</accession>
<keyword evidence="6 8" id="KW-0472">Membrane</keyword>
<dbReference type="EMBL" id="FWXT01000005">
    <property type="protein sequence ID" value="SMD06343.1"/>
    <property type="molecule type" value="Genomic_DNA"/>
</dbReference>
<evidence type="ECO:0000256" key="6">
    <source>
        <dbReference type="ARBA" id="ARBA00023136"/>
    </source>
</evidence>
<comment type="subcellular location">
    <subcellularLocation>
        <location evidence="1 8">Cell outer membrane</location>
        <topology evidence="1 8">Multi-pass membrane protein</topology>
    </subcellularLocation>
</comment>
<dbReference type="GO" id="GO:0009279">
    <property type="term" value="C:cell outer membrane"/>
    <property type="evidence" value="ECO:0007669"/>
    <property type="project" value="UniProtKB-SubCell"/>
</dbReference>
<dbReference type="SUPFAM" id="SSF49464">
    <property type="entry name" value="Carboxypeptidase regulatory domain-like"/>
    <property type="match status" value="1"/>
</dbReference>
<dbReference type="InterPro" id="IPR037066">
    <property type="entry name" value="Plug_dom_sf"/>
</dbReference>
<evidence type="ECO:0000259" key="11">
    <source>
        <dbReference type="Pfam" id="PF00593"/>
    </source>
</evidence>
<dbReference type="PROSITE" id="PS52016">
    <property type="entry name" value="TONB_DEPENDENT_REC_3"/>
    <property type="match status" value="1"/>
</dbReference>
<dbReference type="InterPro" id="IPR008969">
    <property type="entry name" value="CarboxyPept-like_regulatory"/>
</dbReference>
<proteinExistence type="inferred from homology"/>
<dbReference type="PANTHER" id="PTHR40980:SF4">
    <property type="entry name" value="TONB-DEPENDENT RECEPTOR-LIKE BETA-BARREL DOMAIN-CONTAINING PROTEIN"/>
    <property type="match status" value="1"/>
</dbReference>
<dbReference type="InterPro" id="IPR000531">
    <property type="entry name" value="Beta-barrel_TonB"/>
</dbReference>
<dbReference type="RefSeq" id="WP_084241371.1">
    <property type="nucleotide sequence ID" value="NZ_FWXT01000005.1"/>
</dbReference>
<reference evidence="14" key="1">
    <citation type="submission" date="2017-04" db="EMBL/GenBank/DDBJ databases">
        <authorList>
            <person name="Varghese N."/>
            <person name="Submissions S."/>
        </authorList>
    </citation>
    <scope>NUCLEOTIDE SEQUENCE [LARGE SCALE GENOMIC DNA]</scope>
    <source>
        <strain evidence="14">DSM 12126</strain>
    </source>
</reference>
<keyword evidence="3 8" id="KW-1134">Transmembrane beta strand</keyword>
<keyword evidence="5 9" id="KW-0798">TonB box</keyword>
<sequence length="922" mass="103700">MKSILQVLFCLLLSVVTASATSLKGYVYDQKTGEALVGASVYLEHTSKAVLTGLDGSFEIKHPPAGSFTLKVSYVMYKTLSKQITILKEDNPMVKIYLSAAKDNDLSEVIISGKNDGATEKAARRIEQKSLQLVNVVSGKAMEVSPDLTVANVVQRISGISVERSSSGDGQYAILRGMDKRYNYTLVNGVKIPSPDNKYRYVPLDIFPSELLERLEVYKTLTPNQEGDAIGGVVNMVMKDAPEVLQVSANLAAGYSQLLIDRDFMSFNAEDIRHKSPYEIYGKDYKATVTDFPKGMVDYTAKHPAPNVVGGLSIGNRYFDNKLGVLLAGSYQNNYRGSNSTFYNSAVVATDKTGAIMNKDERQYSERQTRYGAHAKLDYTFNKNHKLSLYNAYVNLGSFQLRDSRSVDFTSGYEPEKGNAKLNYATRTRFTGQQIYNSTLQGSHQLIPEKLKVQWSAVYSSAKNEAPDQNNINILGVRENFSDRRTFAPAIGDAYTRRWERNTEEDKAGYLDLTYSTAFGNAKIDFSAGGLYRDKQRNSFYNQYIFTSSNPDALYGKDFNNYTEISWTIKNPSGAVDNTLTYDASEKMSAGYGMLTLNTEKLQLIGGLRIEHTDQGYRMLFPAAELRPVGSQVYTDYLPGLNLKYRVTGKQQIRASYFRSLNRPGFYELIPGGGLIQDDYKEKGNPDLKRATADNYDLRYEFFPNGNDQWLVGVFYKNIKNPIEYSFQPDPVRPQDTYYLPGNFGNARNYGLEVDYIKFIHKFGIKANYTYTHSRITTPKSSRVRDDQGDLKPVFVDQSRPLYGQSEHIANLSLLYKGGKNGFDAQLAAAYTGPRINTVSQFLDNDLWQQGFIQMDFSAEKRFKNNISIFIKGGNLLNTPLKLFIKGTNPNNAGIATEFDGKTLIRNDHYEQTYLIGLRYKI</sequence>
<evidence type="ECO:0000256" key="3">
    <source>
        <dbReference type="ARBA" id="ARBA00022452"/>
    </source>
</evidence>
<name>A0A1W2E975_9SPHI</name>
<evidence type="ECO:0000259" key="12">
    <source>
        <dbReference type="Pfam" id="PF07715"/>
    </source>
</evidence>
<dbReference type="PANTHER" id="PTHR40980">
    <property type="entry name" value="PLUG DOMAIN-CONTAINING PROTEIN"/>
    <property type="match status" value="1"/>
</dbReference>
<dbReference type="STRING" id="151894.SAMN04488524_4593"/>
<dbReference type="AlphaFoldDB" id="A0A1W2E975"/>
<feature type="domain" description="TonB-dependent receptor-like beta-barrel" evidence="11">
    <location>
        <begin position="482"/>
        <end position="876"/>
    </location>
</feature>
<keyword evidence="7 8" id="KW-0998">Cell outer membrane</keyword>
<feature type="chain" id="PRO_5012551762" evidence="10">
    <location>
        <begin position="21"/>
        <end position="922"/>
    </location>
</feature>
<evidence type="ECO:0000256" key="8">
    <source>
        <dbReference type="PROSITE-ProRule" id="PRU01360"/>
    </source>
</evidence>
<comment type="similarity">
    <text evidence="8 9">Belongs to the TonB-dependent receptor family.</text>
</comment>
<organism evidence="13 14">
    <name type="scientific">Pedobacter africanus</name>
    <dbReference type="NCBI Taxonomy" id="151894"/>
    <lineage>
        <taxon>Bacteria</taxon>
        <taxon>Pseudomonadati</taxon>
        <taxon>Bacteroidota</taxon>
        <taxon>Sphingobacteriia</taxon>
        <taxon>Sphingobacteriales</taxon>
        <taxon>Sphingobacteriaceae</taxon>
        <taxon>Pedobacter</taxon>
    </lineage>
</organism>
<protein>
    <submittedName>
        <fullName evidence="13">TonB-dependent receptor</fullName>
    </submittedName>
</protein>
<dbReference type="Pfam" id="PF07715">
    <property type="entry name" value="Plug"/>
    <property type="match status" value="1"/>
</dbReference>
<keyword evidence="10" id="KW-0732">Signal</keyword>
<evidence type="ECO:0000256" key="1">
    <source>
        <dbReference type="ARBA" id="ARBA00004571"/>
    </source>
</evidence>
<dbReference type="InterPro" id="IPR039426">
    <property type="entry name" value="TonB-dep_rcpt-like"/>
</dbReference>
<gene>
    <name evidence="13" type="ORF">SAMN04488524_4593</name>
</gene>
<feature type="domain" description="TonB-dependent receptor plug" evidence="12">
    <location>
        <begin position="129"/>
        <end position="233"/>
    </location>
</feature>
<evidence type="ECO:0000313" key="13">
    <source>
        <dbReference type="EMBL" id="SMD06343.1"/>
    </source>
</evidence>
<dbReference type="InterPro" id="IPR036942">
    <property type="entry name" value="Beta-barrel_TonB_sf"/>
</dbReference>
<dbReference type="Pfam" id="PF13715">
    <property type="entry name" value="CarbopepD_reg_2"/>
    <property type="match status" value="1"/>
</dbReference>
<evidence type="ECO:0000256" key="2">
    <source>
        <dbReference type="ARBA" id="ARBA00022448"/>
    </source>
</evidence>
<dbReference type="Proteomes" id="UP000192756">
    <property type="component" value="Unassembled WGS sequence"/>
</dbReference>
<evidence type="ECO:0000256" key="7">
    <source>
        <dbReference type="ARBA" id="ARBA00023237"/>
    </source>
</evidence>
<keyword evidence="14" id="KW-1185">Reference proteome</keyword>
<dbReference type="Gene3D" id="2.60.40.1120">
    <property type="entry name" value="Carboxypeptidase-like, regulatory domain"/>
    <property type="match status" value="1"/>
</dbReference>
<dbReference type="Pfam" id="PF00593">
    <property type="entry name" value="TonB_dep_Rec_b-barrel"/>
    <property type="match status" value="1"/>
</dbReference>
<evidence type="ECO:0000256" key="9">
    <source>
        <dbReference type="RuleBase" id="RU003357"/>
    </source>
</evidence>
<feature type="signal peptide" evidence="10">
    <location>
        <begin position="1"/>
        <end position="20"/>
    </location>
</feature>